<evidence type="ECO:0000313" key="5">
    <source>
        <dbReference type="Proteomes" id="UP001315001"/>
    </source>
</evidence>
<dbReference type="Proteomes" id="UP001315001">
    <property type="component" value="Unassembled WGS sequence"/>
</dbReference>
<protein>
    <submittedName>
        <fullName evidence="4">GHKL domain-containing protein</fullName>
    </submittedName>
</protein>
<dbReference type="InterPro" id="IPR036890">
    <property type="entry name" value="HATPase_C_sf"/>
</dbReference>
<evidence type="ECO:0000256" key="2">
    <source>
        <dbReference type="SAM" id="Phobius"/>
    </source>
</evidence>
<name>A0ABS3ZJT0_9FIRM</name>
<feature type="coiled-coil region" evidence="1">
    <location>
        <begin position="74"/>
        <end position="102"/>
    </location>
</feature>
<dbReference type="SUPFAM" id="SSF55874">
    <property type="entry name" value="ATPase domain of HSP90 chaperone/DNA topoisomerase II/histidine kinase"/>
    <property type="match status" value="1"/>
</dbReference>
<dbReference type="Pfam" id="PF14501">
    <property type="entry name" value="HATPase_c_5"/>
    <property type="match status" value="1"/>
</dbReference>
<gene>
    <name evidence="4" type="ORF">JYQ75_09215</name>
</gene>
<keyword evidence="2" id="KW-0472">Membrane</keyword>
<reference evidence="4 5" key="1">
    <citation type="submission" date="2021-02" db="EMBL/GenBank/DDBJ databases">
        <title>Lactate utilizing bacteria of the human gut.</title>
        <authorList>
            <person name="Sheridan P.O."/>
        </authorList>
    </citation>
    <scope>NUCLEOTIDE SEQUENCE [LARGE SCALE GENOMIC DNA]</scope>
    <source>
        <strain evidence="4 5">HTF-83D</strain>
    </source>
</reference>
<dbReference type="Gene3D" id="3.30.565.10">
    <property type="entry name" value="Histidine kinase-like ATPase, C-terminal domain"/>
    <property type="match status" value="1"/>
</dbReference>
<keyword evidence="2" id="KW-0812">Transmembrane</keyword>
<evidence type="ECO:0000313" key="4">
    <source>
        <dbReference type="EMBL" id="MBP0057571.1"/>
    </source>
</evidence>
<dbReference type="RefSeq" id="WP_209293635.1">
    <property type="nucleotide sequence ID" value="NZ_JAFIQO010000118.1"/>
</dbReference>
<dbReference type="EMBL" id="JAFIQO010000118">
    <property type="protein sequence ID" value="MBP0057571.1"/>
    <property type="molecule type" value="Genomic_DNA"/>
</dbReference>
<keyword evidence="1" id="KW-0175">Coiled coil</keyword>
<accession>A0ABS3ZJT0</accession>
<evidence type="ECO:0000256" key="1">
    <source>
        <dbReference type="SAM" id="Coils"/>
    </source>
</evidence>
<comment type="caution">
    <text evidence="4">The sequence shown here is derived from an EMBL/GenBank/DDBJ whole genome shotgun (WGS) entry which is preliminary data.</text>
</comment>
<dbReference type="InterPro" id="IPR032834">
    <property type="entry name" value="NatK-like_C"/>
</dbReference>
<sequence length="294" mass="34544">MGKSTLKAQRVLFFCFVLVLPAISLVYRLCDLKNYFGVLKSTNSAVLSLFFNFFMFTILLIILKMLSQIWQETHDKYEMQLSEQTRDMLKQQEQNVSEFRVEINKRHRMIYETLDRVKDYGKQGDFIRMKEMISDLSVQMEKNKVESFCPNALLNTILQVKKSEAEKKNIQCHFQIILPDKFETFFPDTVITSLFCNLLDNAIESCENVRQQEICQKPLIILSVNYQANMLIISQKNSKNPEIIFNHETSKEQQQELHGLGLYMIEDIVKEYDGVVEWKDAGEIFESNLMLKLR</sequence>
<proteinExistence type="predicted"/>
<feature type="domain" description="Sensor histidine kinase NatK-like C-terminal" evidence="3">
    <location>
        <begin position="191"/>
        <end position="291"/>
    </location>
</feature>
<organism evidence="4 5">
    <name type="scientific">Anaerobutyricum soehngenii</name>
    <dbReference type="NCBI Taxonomy" id="105843"/>
    <lineage>
        <taxon>Bacteria</taxon>
        <taxon>Bacillati</taxon>
        <taxon>Bacillota</taxon>
        <taxon>Clostridia</taxon>
        <taxon>Lachnospirales</taxon>
        <taxon>Lachnospiraceae</taxon>
        <taxon>Anaerobutyricum</taxon>
    </lineage>
</organism>
<keyword evidence="2" id="KW-1133">Transmembrane helix</keyword>
<keyword evidence="5" id="KW-1185">Reference proteome</keyword>
<feature type="transmembrane region" description="Helical" evidence="2">
    <location>
        <begin position="44"/>
        <end position="63"/>
    </location>
</feature>
<evidence type="ECO:0000259" key="3">
    <source>
        <dbReference type="Pfam" id="PF14501"/>
    </source>
</evidence>